<protein>
    <submittedName>
        <fullName evidence="6">CCD8 protein</fullName>
    </submittedName>
</protein>
<dbReference type="PANTHER" id="PTHR10543:SF24">
    <property type="entry name" value="CAROTENOID ISOMEROOXYGENASE"/>
    <property type="match status" value="1"/>
</dbReference>
<evidence type="ECO:0000256" key="3">
    <source>
        <dbReference type="ARBA" id="ARBA00023002"/>
    </source>
</evidence>
<dbReference type="InterPro" id="IPR004294">
    <property type="entry name" value="Carotenoid_Oase"/>
</dbReference>
<dbReference type="Pfam" id="PF03055">
    <property type="entry name" value="RPE65"/>
    <property type="match status" value="1"/>
</dbReference>
<comment type="similarity">
    <text evidence="1">Belongs to the carotenoid oxygenase family.</text>
</comment>
<organism evidence="6 7">
    <name type="scientific">Symbiodinium pilosum</name>
    <name type="common">Dinoflagellate</name>
    <dbReference type="NCBI Taxonomy" id="2952"/>
    <lineage>
        <taxon>Eukaryota</taxon>
        <taxon>Sar</taxon>
        <taxon>Alveolata</taxon>
        <taxon>Dinophyceae</taxon>
        <taxon>Suessiales</taxon>
        <taxon>Symbiodiniaceae</taxon>
        <taxon>Symbiodinium</taxon>
    </lineage>
</organism>
<reference evidence="6" key="1">
    <citation type="submission" date="2021-02" db="EMBL/GenBank/DDBJ databases">
        <authorList>
            <person name="Dougan E. K."/>
            <person name="Rhodes N."/>
            <person name="Thang M."/>
            <person name="Chan C."/>
        </authorList>
    </citation>
    <scope>NUCLEOTIDE SEQUENCE</scope>
</reference>
<dbReference type="GO" id="GO:0046872">
    <property type="term" value="F:metal ion binding"/>
    <property type="evidence" value="ECO:0007669"/>
    <property type="project" value="UniProtKB-KW"/>
</dbReference>
<dbReference type="EMBL" id="CAJNIZ010047449">
    <property type="protein sequence ID" value="CAE7768139.1"/>
    <property type="molecule type" value="Genomic_DNA"/>
</dbReference>
<evidence type="ECO:0000313" key="6">
    <source>
        <dbReference type="EMBL" id="CAE7768139.1"/>
    </source>
</evidence>
<feature type="binding site" evidence="5">
    <location>
        <position position="283"/>
    </location>
    <ligand>
        <name>Fe cation</name>
        <dbReference type="ChEBI" id="CHEBI:24875"/>
        <note>catalytic</note>
    </ligand>
</feature>
<feature type="binding site" evidence="5">
    <location>
        <position position="456"/>
    </location>
    <ligand>
        <name>Fe cation</name>
        <dbReference type="ChEBI" id="CHEBI:24875"/>
        <note>catalytic</note>
    </ligand>
</feature>
<comment type="caution">
    <text evidence="6">The sequence shown here is derived from an EMBL/GenBank/DDBJ whole genome shotgun (WGS) entry which is preliminary data.</text>
</comment>
<evidence type="ECO:0000256" key="1">
    <source>
        <dbReference type="ARBA" id="ARBA00006787"/>
    </source>
</evidence>
<keyword evidence="2 5" id="KW-0479">Metal-binding</keyword>
<name>A0A812Y627_SYMPI</name>
<keyword evidence="3" id="KW-0560">Oxidoreductase</keyword>
<dbReference type="GO" id="GO:0010436">
    <property type="term" value="F:carotenoid dioxygenase activity"/>
    <property type="evidence" value="ECO:0007669"/>
    <property type="project" value="TreeGrafter"/>
</dbReference>
<evidence type="ECO:0000256" key="5">
    <source>
        <dbReference type="PIRSR" id="PIRSR604294-1"/>
    </source>
</evidence>
<gene>
    <name evidence="6" type="primary">CCD8</name>
    <name evidence="6" type="ORF">SPIL2461_LOCUS22568</name>
</gene>
<accession>A0A812Y627</accession>
<keyword evidence="7" id="KW-1185">Reference proteome</keyword>
<dbReference type="PANTHER" id="PTHR10543">
    <property type="entry name" value="BETA-CAROTENE DIOXYGENASE"/>
    <property type="match status" value="1"/>
</dbReference>
<sequence>MFETVKEDVEGIEMQVTSGAFPTWLQGTKYNNGFGKFENCSADKVLARCPEAYLSIRYTKAKPTYRTFNGTEPPFTKAEEIDTLTHPFKTNDNLNVAILQLTTSGRMFGVSDMKGFNEAQDNLDYVGGLQLVEKNKPAISQLPILGIDVVTCAHVGNTLGDKYVYGYNYLLIDGFENDLAVWRVDMTQPDKGVGSSLEREWMATVKVPGATHVSYMHTFANTKNYLVFVGTAFQYNIGGILRYTNILKAMEWHPEKNNMLWVYEKASGNFIKTFTSDAFWFYHMVNCYEDGSKVVMDINTVDYRHIETAFANEKLRYDYAWEFEELGREKPTIRLVVDTAADDGTHFSPEVYVGSQLEWKALVVTPLFLGEYRWDNIVKFDVKSKQIVATWHMEDHYPGELIAVPKPGAEYEDDVVILVTMLGGDYGTSYLMAMDGRDLSPIAEARAPFPLPFGSHGCWQGADRSRGCFLDLRWESFMWGFP</sequence>
<evidence type="ECO:0000256" key="2">
    <source>
        <dbReference type="ARBA" id="ARBA00022723"/>
    </source>
</evidence>
<feature type="binding site" evidence="5">
    <location>
        <position position="217"/>
    </location>
    <ligand>
        <name>Fe cation</name>
        <dbReference type="ChEBI" id="CHEBI:24875"/>
        <note>catalytic</note>
    </ligand>
</feature>
<dbReference type="GO" id="GO:0016121">
    <property type="term" value="P:carotene catabolic process"/>
    <property type="evidence" value="ECO:0007669"/>
    <property type="project" value="TreeGrafter"/>
</dbReference>
<evidence type="ECO:0000256" key="4">
    <source>
        <dbReference type="ARBA" id="ARBA00023004"/>
    </source>
</evidence>
<dbReference type="Proteomes" id="UP000649617">
    <property type="component" value="Unassembled WGS sequence"/>
</dbReference>
<evidence type="ECO:0000313" key="7">
    <source>
        <dbReference type="Proteomes" id="UP000649617"/>
    </source>
</evidence>
<feature type="binding site" evidence="5">
    <location>
        <position position="154"/>
    </location>
    <ligand>
        <name>Fe cation</name>
        <dbReference type="ChEBI" id="CHEBI:24875"/>
        <note>catalytic</note>
    </ligand>
</feature>
<keyword evidence="4 5" id="KW-0408">Iron</keyword>
<dbReference type="OrthoDB" id="407010at2759"/>
<comment type="cofactor">
    <cofactor evidence="5">
        <name>Fe(2+)</name>
        <dbReference type="ChEBI" id="CHEBI:29033"/>
    </cofactor>
    <text evidence="5">Binds 1 Fe(2+) ion per subunit.</text>
</comment>
<dbReference type="AlphaFoldDB" id="A0A812Y627"/>
<proteinExistence type="inferred from homology"/>